<organism evidence="1 2">
    <name type="scientific">Thalassobacterium maritimum</name>
    <dbReference type="NCBI Taxonomy" id="3041265"/>
    <lineage>
        <taxon>Bacteria</taxon>
        <taxon>Pseudomonadati</taxon>
        <taxon>Verrucomicrobiota</taxon>
        <taxon>Opitutia</taxon>
        <taxon>Puniceicoccales</taxon>
        <taxon>Coraliomargaritaceae</taxon>
        <taxon>Thalassobacterium</taxon>
    </lineage>
</organism>
<name>A0ABU1AY56_9BACT</name>
<evidence type="ECO:0000313" key="2">
    <source>
        <dbReference type="Proteomes" id="UP001225316"/>
    </source>
</evidence>
<proteinExistence type="predicted"/>
<dbReference type="Proteomes" id="UP001225316">
    <property type="component" value="Unassembled WGS sequence"/>
</dbReference>
<gene>
    <name evidence="1" type="ORF">QEH52_16360</name>
</gene>
<accession>A0ABU1AY56</accession>
<reference evidence="1 2" key="1">
    <citation type="submission" date="2023-04" db="EMBL/GenBank/DDBJ databases">
        <title>A novel bacteria isolated from coastal sediment.</title>
        <authorList>
            <person name="Liu X.-J."/>
            <person name="Du Z.-J."/>
        </authorList>
    </citation>
    <scope>NUCLEOTIDE SEQUENCE [LARGE SCALE GENOMIC DNA]</scope>
    <source>
        <strain evidence="1 2">SDUM461003</strain>
    </source>
</reference>
<sequence>MTTIVPKVFVIESLPLPRHRIIYLAIERYTNFSNAMIECQPNVLSWNYTMQGDGIDAGLRFNWAGESGRFKLNGQLYTIKKSGFVTPTWELIKEDKVCAEASKISMLRRGFEIKLQSGAMELSAKSAFGRTMLLSGMGCQARIKPAHAFTRRVQISGSYPDPETIVFAFWLCALIWRRNANHAAACP</sequence>
<keyword evidence="2" id="KW-1185">Reference proteome</keyword>
<protein>
    <submittedName>
        <fullName evidence="1">Uncharacterized protein</fullName>
    </submittedName>
</protein>
<evidence type="ECO:0000313" key="1">
    <source>
        <dbReference type="EMBL" id="MDQ8209100.1"/>
    </source>
</evidence>
<comment type="caution">
    <text evidence="1">The sequence shown here is derived from an EMBL/GenBank/DDBJ whole genome shotgun (WGS) entry which is preliminary data.</text>
</comment>
<dbReference type="RefSeq" id="WP_308951896.1">
    <property type="nucleotide sequence ID" value="NZ_JARXHW010000051.1"/>
</dbReference>
<dbReference type="EMBL" id="JARXHW010000051">
    <property type="protein sequence ID" value="MDQ8209100.1"/>
    <property type="molecule type" value="Genomic_DNA"/>
</dbReference>